<evidence type="ECO:0000256" key="8">
    <source>
        <dbReference type="ARBA" id="ARBA00022840"/>
    </source>
</evidence>
<feature type="binding site" evidence="11">
    <location>
        <position position="14"/>
    </location>
    <ligand>
        <name>Mg(2+)</name>
        <dbReference type="ChEBI" id="CHEBI:18420"/>
    </ligand>
</feature>
<dbReference type="UniPathway" id="UPA00053">
    <property type="reaction ID" value="UER00088"/>
</dbReference>
<feature type="binding site" evidence="11">
    <location>
        <position position="32"/>
    </location>
    <ligand>
        <name>substrate</name>
    </ligand>
</feature>
<dbReference type="SUPFAM" id="SSF52540">
    <property type="entry name" value="P-loop containing nucleoside triphosphate hydrolases"/>
    <property type="match status" value="1"/>
</dbReference>
<evidence type="ECO:0000256" key="3">
    <source>
        <dbReference type="ARBA" id="ARBA00012154"/>
    </source>
</evidence>
<dbReference type="PRINTS" id="PR01100">
    <property type="entry name" value="SHIKIMTKNASE"/>
</dbReference>
<keyword evidence="7 11" id="KW-0418">Kinase</keyword>
<comment type="function">
    <text evidence="11">Catalyzes the specific phosphorylation of the 3-hydroxyl group of shikimic acid using ATP as a cosubstrate.</text>
</comment>
<comment type="similarity">
    <text evidence="2 11">Belongs to the shikimate kinase family.</text>
</comment>
<proteinExistence type="inferred from homology"/>
<evidence type="ECO:0000313" key="13">
    <source>
        <dbReference type="Proteomes" id="UP000199068"/>
    </source>
</evidence>
<keyword evidence="11" id="KW-0479">Metal-binding</keyword>
<dbReference type="CDD" id="cd00464">
    <property type="entry name" value="SK"/>
    <property type="match status" value="1"/>
</dbReference>
<dbReference type="InterPro" id="IPR023000">
    <property type="entry name" value="Shikimate_kinase_CS"/>
</dbReference>
<comment type="subcellular location">
    <subcellularLocation>
        <location evidence="11">Cytoplasm</location>
    </subcellularLocation>
</comment>
<dbReference type="GO" id="GO:0000287">
    <property type="term" value="F:magnesium ion binding"/>
    <property type="evidence" value="ECO:0007669"/>
    <property type="project" value="UniProtKB-UniRule"/>
</dbReference>
<dbReference type="GO" id="GO:0009423">
    <property type="term" value="P:chorismate biosynthetic process"/>
    <property type="evidence" value="ECO:0007669"/>
    <property type="project" value="UniProtKB-UniRule"/>
</dbReference>
<dbReference type="InterPro" id="IPR000623">
    <property type="entry name" value="Shikimate_kinase/TSH1"/>
</dbReference>
<keyword evidence="5 11" id="KW-0808">Transferase</keyword>
<keyword evidence="11" id="KW-0963">Cytoplasm</keyword>
<dbReference type="GO" id="GO:0004765">
    <property type="term" value="F:shikimate kinase activity"/>
    <property type="evidence" value="ECO:0007669"/>
    <property type="project" value="UniProtKB-UniRule"/>
</dbReference>
<dbReference type="GO" id="GO:0008652">
    <property type="term" value="P:amino acid biosynthetic process"/>
    <property type="evidence" value="ECO:0007669"/>
    <property type="project" value="UniProtKB-KW"/>
</dbReference>
<dbReference type="Proteomes" id="UP000199068">
    <property type="component" value="Unassembled WGS sequence"/>
</dbReference>
<dbReference type="PROSITE" id="PS01128">
    <property type="entry name" value="SHIKIMATE_KINASE"/>
    <property type="match status" value="1"/>
</dbReference>
<dbReference type="Gene3D" id="3.40.50.300">
    <property type="entry name" value="P-loop containing nucleotide triphosphate hydrolases"/>
    <property type="match status" value="1"/>
</dbReference>
<sequence length="168" mass="19181">MKIILIGFMGTGKTVIGKKISSKSNIKFVDIDNEIEKRENMTITKIFETKGEQYFRLLETKVLKESLIEKNIIISTGGGIITTEENLNILKDEKNVVFLDGSVETIKRNVSRELDKRPLLKNSSNISNTIEKLLNQRYDKYNCACDIKININDKNIQEVVSEILVSIR</sequence>
<evidence type="ECO:0000256" key="9">
    <source>
        <dbReference type="ARBA" id="ARBA00023141"/>
    </source>
</evidence>
<keyword evidence="9 11" id="KW-0057">Aromatic amino acid biosynthesis</keyword>
<dbReference type="RefSeq" id="WP_092726009.1">
    <property type="nucleotide sequence ID" value="NZ_FNGW01000005.1"/>
</dbReference>
<dbReference type="AlphaFoldDB" id="A0A1G9Q5X7"/>
<accession>A0A1G9Q5X7</accession>
<feature type="binding site" evidence="11">
    <location>
        <position position="137"/>
    </location>
    <ligand>
        <name>substrate</name>
    </ligand>
</feature>
<gene>
    <name evidence="11" type="primary">aroK</name>
    <name evidence="12" type="ORF">SAMN04515677_10553</name>
</gene>
<dbReference type="EMBL" id="FNGW01000005">
    <property type="protein sequence ID" value="SDM06418.1"/>
    <property type="molecule type" value="Genomic_DNA"/>
</dbReference>
<evidence type="ECO:0000256" key="6">
    <source>
        <dbReference type="ARBA" id="ARBA00022741"/>
    </source>
</evidence>
<reference evidence="12 13" key="1">
    <citation type="submission" date="2016-10" db="EMBL/GenBank/DDBJ databases">
        <authorList>
            <person name="de Groot N.N."/>
        </authorList>
    </citation>
    <scope>NUCLEOTIDE SEQUENCE [LARGE SCALE GENOMIC DNA]</scope>
    <source>
        <strain evidence="12 13">DSM 797</strain>
    </source>
</reference>
<evidence type="ECO:0000256" key="2">
    <source>
        <dbReference type="ARBA" id="ARBA00006997"/>
    </source>
</evidence>
<evidence type="ECO:0000256" key="10">
    <source>
        <dbReference type="ARBA" id="ARBA00048567"/>
    </source>
</evidence>
<comment type="catalytic activity">
    <reaction evidence="10 11">
        <text>shikimate + ATP = 3-phosphoshikimate + ADP + H(+)</text>
        <dbReference type="Rhea" id="RHEA:13121"/>
        <dbReference type="ChEBI" id="CHEBI:15378"/>
        <dbReference type="ChEBI" id="CHEBI:30616"/>
        <dbReference type="ChEBI" id="CHEBI:36208"/>
        <dbReference type="ChEBI" id="CHEBI:145989"/>
        <dbReference type="ChEBI" id="CHEBI:456216"/>
        <dbReference type="EC" id="2.7.1.71"/>
    </reaction>
</comment>
<dbReference type="GO" id="GO:0009073">
    <property type="term" value="P:aromatic amino acid family biosynthetic process"/>
    <property type="evidence" value="ECO:0007669"/>
    <property type="project" value="UniProtKB-KW"/>
</dbReference>
<comment type="caution">
    <text evidence="11">Lacks conserved residue(s) required for the propagation of feature annotation.</text>
</comment>
<dbReference type="PANTHER" id="PTHR21087:SF16">
    <property type="entry name" value="SHIKIMATE KINASE 1, CHLOROPLASTIC"/>
    <property type="match status" value="1"/>
</dbReference>
<keyword evidence="13" id="KW-1185">Reference proteome</keyword>
<evidence type="ECO:0000313" key="12">
    <source>
        <dbReference type="EMBL" id="SDM06418.1"/>
    </source>
</evidence>
<keyword evidence="4 11" id="KW-0028">Amino-acid biosynthesis</keyword>
<name>A0A1G9Q5X7_9FIRM</name>
<evidence type="ECO:0000256" key="7">
    <source>
        <dbReference type="ARBA" id="ARBA00022777"/>
    </source>
</evidence>
<feature type="binding site" evidence="11">
    <location>
        <position position="117"/>
    </location>
    <ligand>
        <name>ATP</name>
        <dbReference type="ChEBI" id="CHEBI:30616"/>
    </ligand>
</feature>
<dbReference type="EC" id="2.7.1.71" evidence="3 11"/>
<organism evidence="12 13">
    <name type="scientific">Romboutsia lituseburensis DSM 797</name>
    <dbReference type="NCBI Taxonomy" id="1121325"/>
    <lineage>
        <taxon>Bacteria</taxon>
        <taxon>Bacillati</taxon>
        <taxon>Bacillota</taxon>
        <taxon>Clostridia</taxon>
        <taxon>Peptostreptococcales</taxon>
        <taxon>Peptostreptococcaceae</taxon>
        <taxon>Romboutsia</taxon>
    </lineage>
</organism>
<feature type="binding site" evidence="11">
    <location>
        <position position="56"/>
    </location>
    <ligand>
        <name>substrate</name>
    </ligand>
</feature>
<keyword evidence="8 11" id="KW-0067">ATP-binding</keyword>
<protein>
    <recommendedName>
        <fullName evidence="3 11">Shikimate kinase</fullName>
        <shortName evidence="11">SK</shortName>
        <ecNumber evidence="3 11">2.7.1.71</ecNumber>
    </recommendedName>
</protein>
<evidence type="ECO:0000256" key="1">
    <source>
        <dbReference type="ARBA" id="ARBA00004842"/>
    </source>
</evidence>
<evidence type="ECO:0000256" key="5">
    <source>
        <dbReference type="ARBA" id="ARBA00022679"/>
    </source>
</evidence>
<keyword evidence="6 11" id="KW-0547">Nucleotide-binding</keyword>
<evidence type="ECO:0000256" key="4">
    <source>
        <dbReference type="ARBA" id="ARBA00022605"/>
    </source>
</evidence>
<dbReference type="Pfam" id="PF01202">
    <property type="entry name" value="SKI"/>
    <property type="match status" value="1"/>
</dbReference>
<dbReference type="GO" id="GO:0005829">
    <property type="term" value="C:cytosol"/>
    <property type="evidence" value="ECO:0007669"/>
    <property type="project" value="TreeGrafter"/>
</dbReference>
<feature type="binding site" evidence="11">
    <location>
        <position position="78"/>
    </location>
    <ligand>
        <name>substrate</name>
    </ligand>
</feature>
<dbReference type="HAMAP" id="MF_00109">
    <property type="entry name" value="Shikimate_kinase"/>
    <property type="match status" value="1"/>
</dbReference>
<dbReference type="PANTHER" id="PTHR21087">
    <property type="entry name" value="SHIKIMATE KINASE"/>
    <property type="match status" value="1"/>
</dbReference>
<comment type="cofactor">
    <cofactor evidence="11">
        <name>Mg(2+)</name>
        <dbReference type="ChEBI" id="CHEBI:18420"/>
    </cofactor>
    <text evidence="11">Binds 1 Mg(2+) ion per subunit.</text>
</comment>
<evidence type="ECO:0000256" key="11">
    <source>
        <dbReference type="HAMAP-Rule" id="MF_00109"/>
    </source>
</evidence>
<dbReference type="GO" id="GO:0005524">
    <property type="term" value="F:ATP binding"/>
    <property type="evidence" value="ECO:0007669"/>
    <property type="project" value="UniProtKB-UniRule"/>
</dbReference>
<dbReference type="InterPro" id="IPR027417">
    <property type="entry name" value="P-loop_NTPase"/>
</dbReference>
<dbReference type="InterPro" id="IPR031322">
    <property type="entry name" value="Shikimate/glucono_kinase"/>
</dbReference>
<feature type="binding site" evidence="11">
    <location>
        <begin position="10"/>
        <end position="15"/>
    </location>
    <ligand>
        <name>ATP</name>
        <dbReference type="ChEBI" id="CHEBI:30616"/>
    </ligand>
</feature>
<comment type="subunit">
    <text evidence="11">Monomer.</text>
</comment>
<comment type="pathway">
    <text evidence="1 11">Metabolic intermediate biosynthesis; chorismate biosynthesis; chorismate from D-erythrose 4-phosphate and phosphoenolpyruvate: step 5/7.</text>
</comment>
<dbReference type="STRING" id="1121325.SAMN04515677_10553"/>
<keyword evidence="11" id="KW-0460">Magnesium</keyword>